<dbReference type="Proteomes" id="UP000244201">
    <property type="component" value="Chromosome"/>
</dbReference>
<evidence type="ECO:0000256" key="6">
    <source>
        <dbReference type="SAM" id="Phobius"/>
    </source>
</evidence>
<dbReference type="AlphaFoldDB" id="A0A2R4SWK3"/>
<organism evidence="7 8">
    <name type="scientific">Streptomyces lunaelactis</name>
    <dbReference type="NCBI Taxonomy" id="1535768"/>
    <lineage>
        <taxon>Bacteria</taxon>
        <taxon>Bacillati</taxon>
        <taxon>Actinomycetota</taxon>
        <taxon>Actinomycetes</taxon>
        <taxon>Kitasatosporales</taxon>
        <taxon>Streptomycetaceae</taxon>
        <taxon>Streptomyces</taxon>
    </lineage>
</organism>
<feature type="transmembrane region" description="Helical" evidence="6">
    <location>
        <begin position="12"/>
        <end position="33"/>
    </location>
</feature>
<dbReference type="GO" id="GO:0005886">
    <property type="term" value="C:plasma membrane"/>
    <property type="evidence" value="ECO:0007669"/>
    <property type="project" value="UniProtKB-SubCell"/>
</dbReference>
<feature type="transmembrane region" description="Helical" evidence="6">
    <location>
        <begin position="221"/>
        <end position="245"/>
    </location>
</feature>
<dbReference type="EMBL" id="CP026304">
    <property type="protein sequence ID" value="AVZ71261.1"/>
    <property type="molecule type" value="Genomic_DNA"/>
</dbReference>
<evidence type="ECO:0000256" key="5">
    <source>
        <dbReference type="ARBA" id="ARBA00023136"/>
    </source>
</evidence>
<dbReference type="PANTHER" id="PTHR30250">
    <property type="entry name" value="PST FAMILY PREDICTED COLANIC ACID TRANSPORTER"/>
    <property type="match status" value="1"/>
</dbReference>
<keyword evidence="4 6" id="KW-1133">Transmembrane helix</keyword>
<sequence length="429" mass="46037">MRQSKDHLLRTGHVLTFNALLTAALGAGYWALAARWYDTGAVGRNYSAVSAMMLLAGVGQLNLTNVLLRFVPTAGDRTQLLVSRAYLGACVFSVFLAGMFLFLVPWISPGLLFLREPLLGGCYVLATAAYAVFVIQDGVLTGLRRPDWVVWENAVFAVGKIVLVGVLAVVMKSTGILLSWALALVLAVILTNGFLYARAFPRHARTPPDERADTSRPTPKYIALDYVAALFWLGATALLPIIVLNRCGPDQAAYFSLAWLAGFTLYQLNASMGESLVVEAANDPAQLLRHCRRVLRHTGMLQVVGALVLCAAAPLVLRVFGTDYAQNGAGLLRLVALSAIPNLVVITAMSACRAQRRMRMLIGILGVVCTLATGLSLVLLSPLGIAGVGAGWLIAQSVVAAWLWWRKPLWLPVGSRSESPTDGGMVGPK</sequence>
<evidence type="ECO:0008006" key="9">
    <source>
        <dbReference type="Google" id="ProtNLM"/>
    </source>
</evidence>
<keyword evidence="5 6" id="KW-0472">Membrane</keyword>
<dbReference type="KEGG" id="slk:SLUN_02450"/>
<evidence type="ECO:0000256" key="1">
    <source>
        <dbReference type="ARBA" id="ARBA00004651"/>
    </source>
</evidence>
<feature type="transmembrane region" description="Helical" evidence="6">
    <location>
        <begin position="148"/>
        <end position="171"/>
    </location>
</feature>
<dbReference type="RefSeq" id="WP_108146953.1">
    <property type="nucleotide sequence ID" value="NZ_CP026304.1"/>
</dbReference>
<feature type="transmembrane region" description="Helical" evidence="6">
    <location>
        <begin position="45"/>
        <end position="64"/>
    </location>
</feature>
<name>A0A2R4SWK3_9ACTN</name>
<gene>
    <name evidence="7" type="ORF">SLUN_02450</name>
</gene>
<evidence type="ECO:0000256" key="3">
    <source>
        <dbReference type="ARBA" id="ARBA00022692"/>
    </source>
</evidence>
<dbReference type="PANTHER" id="PTHR30250:SF11">
    <property type="entry name" value="O-ANTIGEN TRANSPORTER-RELATED"/>
    <property type="match status" value="1"/>
</dbReference>
<evidence type="ECO:0000313" key="7">
    <source>
        <dbReference type="EMBL" id="AVZ71261.1"/>
    </source>
</evidence>
<feature type="transmembrane region" description="Helical" evidence="6">
    <location>
        <begin position="360"/>
        <end position="379"/>
    </location>
</feature>
<dbReference type="GeneID" id="55654134"/>
<feature type="transmembrane region" description="Helical" evidence="6">
    <location>
        <begin position="251"/>
        <end position="268"/>
    </location>
</feature>
<evidence type="ECO:0000256" key="2">
    <source>
        <dbReference type="ARBA" id="ARBA00022475"/>
    </source>
</evidence>
<keyword evidence="3 6" id="KW-0812">Transmembrane</keyword>
<dbReference type="OrthoDB" id="139907at2"/>
<feature type="transmembrane region" description="Helical" evidence="6">
    <location>
        <begin position="299"/>
        <end position="317"/>
    </location>
</feature>
<protein>
    <recommendedName>
        <fullName evidence="9">Polysaccharide biosynthesis protein C-terminal domain-containing protein</fullName>
    </recommendedName>
</protein>
<reference evidence="7 8" key="1">
    <citation type="submission" date="2018-01" db="EMBL/GenBank/DDBJ databases">
        <title>Complete genome sequence of Streptomyces lunaelactis MM109T, a Ferroverdin A producer isolated from cave moonmilk deposits.</title>
        <authorList>
            <person name="Naome A."/>
            <person name="Martinet L."/>
            <person name="Maciejewska M."/>
            <person name="Anderssen S."/>
            <person name="Adam D."/>
            <person name="Tenconi E."/>
            <person name="Deflandre B."/>
            <person name="Arguelles-Arias A."/>
            <person name="Calusinska M."/>
            <person name="Copieters W."/>
            <person name="Karim L."/>
            <person name="Hanikenne M."/>
            <person name="Baurain D."/>
            <person name="van Wezel G."/>
            <person name="Smargiasso N."/>
            <person name="de Pauw E."/>
            <person name="Delfosse P."/>
            <person name="Rigali S."/>
        </authorList>
    </citation>
    <scope>NUCLEOTIDE SEQUENCE [LARGE SCALE GENOMIC DNA]</scope>
    <source>
        <strain evidence="7 8">MM109</strain>
    </source>
</reference>
<accession>A0A2R4SWK3</accession>
<feature type="transmembrane region" description="Helical" evidence="6">
    <location>
        <begin position="118"/>
        <end position="136"/>
    </location>
</feature>
<proteinExistence type="predicted"/>
<comment type="subcellular location">
    <subcellularLocation>
        <location evidence="1">Cell membrane</location>
        <topology evidence="1">Multi-pass membrane protein</topology>
    </subcellularLocation>
</comment>
<keyword evidence="2" id="KW-1003">Cell membrane</keyword>
<dbReference type="InterPro" id="IPR050833">
    <property type="entry name" value="Poly_Biosynth_Transport"/>
</dbReference>
<feature type="transmembrane region" description="Helical" evidence="6">
    <location>
        <begin position="329"/>
        <end position="348"/>
    </location>
</feature>
<keyword evidence="8" id="KW-1185">Reference proteome</keyword>
<evidence type="ECO:0000256" key="4">
    <source>
        <dbReference type="ARBA" id="ARBA00022989"/>
    </source>
</evidence>
<feature type="transmembrane region" description="Helical" evidence="6">
    <location>
        <begin position="385"/>
        <end position="405"/>
    </location>
</feature>
<evidence type="ECO:0000313" key="8">
    <source>
        <dbReference type="Proteomes" id="UP000244201"/>
    </source>
</evidence>
<feature type="transmembrane region" description="Helical" evidence="6">
    <location>
        <begin position="177"/>
        <end position="200"/>
    </location>
</feature>
<feature type="transmembrane region" description="Helical" evidence="6">
    <location>
        <begin position="85"/>
        <end position="106"/>
    </location>
</feature>